<dbReference type="Gene3D" id="3.80.10.10">
    <property type="entry name" value="Ribonuclease Inhibitor"/>
    <property type="match status" value="1"/>
</dbReference>
<dbReference type="InterPro" id="IPR053139">
    <property type="entry name" value="Surface_bspA-like"/>
</dbReference>
<reference evidence="1 2" key="1">
    <citation type="journal article" date="2021" name="Sci. Rep.">
        <title>The genome of the diatom Chaetoceros tenuissimus carries an ancient integrated fragment of an extant virus.</title>
        <authorList>
            <person name="Hongo Y."/>
            <person name="Kimura K."/>
            <person name="Takaki Y."/>
            <person name="Yoshida Y."/>
            <person name="Baba S."/>
            <person name="Kobayashi G."/>
            <person name="Nagasaki K."/>
            <person name="Hano T."/>
            <person name="Tomaru Y."/>
        </authorList>
    </citation>
    <scope>NUCLEOTIDE SEQUENCE [LARGE SCALE GENOMIC DNA]</scope>
    <source>
        <strain evidence="1 2">NIES-3715</strain>
    </source>
</reference>
<organism evidence="1 2">
    <name type="scientific">Chaetoceros tenuissimus</name>
    <dbReference type="NCBI Taxonomy" id="426638"/>
    <lineage>
        <taxon>Eukaryota</taxon>
        <taxon>Sar</taxon>
        <taxon>Stramenopiles</taxon>
        <taxon>Ochrophyta</taxon>
        <taxon>Bacillariophyta</taxon>
        <taxon>Coscinodiscophyceae</taxon>
        <taxon>Chaetocerotophycidae</taxon>
        <taxon>Chaetocerotales</taxon>
        <taxon>Chaetocerotaceae</taxon>
        <taxon>Chaetoceros</taxon>
    </lineage>
</organism>
<dbReference type="AlphaFoldDB" id="A0AAD3HG49"/>
<evidence type="ECO:0000313" key="1">
    <source>
        <dbReference type="EMBL" id="GFH61969.1"/>
    </source>
</evidence>
<dbReference type="InterPro" id="IPR026906">
    <property type="entry name" value="LRR_5"/>
</dbReference>
<dbReference type="EMBL" id="BLLK01000075">
    <property type="protein sequence ID" value="GFH61969.1"/>
    <property type="molecule type" value="Genomic_DNA"/>
</dbReference>
<accession>A0AAD3HG49</accession>
<dbReference type="InterPro" id="IPR032675">
    <property type="entry name" value="LRR_dom_sf"/>
</dbReference>
<evidence type="ECO:0000313" key="2">
    <source>
        <dbReference type="Proteomes" id="UP001054902"/>
    </source>
</evidence>
<dbReference type="PANTHER" id="PTHR45661">
    <property type="entry name" value="SURFACE ANTIGEN"/>
    <property type="match status" value="1"/>
</dbReference>
<evidence type="ECO:0008006" key="3">
    <source>
        <dbReference type="Google" id="ProtNLM"/>
    </source>
</evidence>
<dbReference type="SUPFAM" id="SSF52058">
    <property type="entry name" value="L domain-like"/>
    <property type="match status" value="1"/>
</dbReference>
<dbReference type="Pfam" id="PF13306">
    <property type="entry name" value="LRR_5"/>
    <property type="match status" value="1"/>
</dbReference>
<sequence>MRLSLYPPEQEWEEFTRQGPGVRMYKGKKTLFWNGQELYITKSSPLEVIIVLPGVEVIPKWTFCACINAKTVIMTDSVRRIEDWAFHRCISLEFITLSRNLEYIGQSAFVKCESLTSIFIPPSCREIDFGAFWGCKKLIIFDVPQHTQFLGGSVLLDTALIHASPFVHAQDRDFRQWDEVKAWIKDINRDSEDYSLHRLCCSDYPDFEQVYAFVKDNGLEVMKNLNNIGVSPYQYLAANPYVDFEAQTLINRYILEKMNLINTGN</sequence>
<proteinExistence type="predicted"/>
<dbReference type="PANTHER" id="PTHR45661:SF3">
    <property type="entry name" value="IG-LIKE DOMAIN-CONTAINING PROTEIN"/>
    <property type="match status" value="1"/>
</dbReference>
<keyword evidence="2" id="KW-1185">Reference proteome</keyword>
<protein>
    <recommendedName>
        <fullName evidence="3">Leucine-rich repeat domain-containing protein</fullName>
    </recommendedName>
</protein>
<name>A0AAD3HG49_9STRA</name>
<gene>
    <name evidence="1" type="ORF">CTEN210_18445</name>
</gene>
<comment type="caution">
    <text evidence="1">The sequence shown here is derived from an EMBL/GenBank/DDBJ whole genome shotgun (WGS) entry which is preliminary data.</text>
</comment>
<dbReference type="Proteomes" id="UP001054902">
    <property type="component" value="Unassembled WGS sequence"/>
</dbReference>